<name>A0A2S0I9Y0_9BURK</name>
<dbReference type="SUPFAM" id="SSF54909">
    <property type="entry name" value="Dimeric alpha+beta barrel"/>
    <property type="match status" value="1"/>
</dbReference>
<dbReference type="InterPro" id="IPR011008">
    <property type="entry name" value="Dimeric_a/b-barrel"/>
</dbReference>
<protein>
    <submittedName>
        <fullName evidence="1">RNA signal recognition particle</fullName>
    </submittedName>
</protein>
<dbReference type="Proteomes" id="UP000239477">
    <property type="component" value="Chromosome"/>
</dbReference>
<dbReference type="OrthoDB" id="9792392at2"/>
<proteinExistence type="predicted"/>
<sequence>MDKYIDGFLLCVPKANLDTYKKMATHAEGIWREHGALDYREGVADDIDGEGFASFSAAAGAREGEVVVFAWILYPSKEERNRINAKVMADPRLAEMCCEGVFDVKRMCWGGFATLVGN</sequence>
<accession>A0A2S0I9Y0</accession>
<dbReference type="AlphaFoldDB" id="A0A2S0I9Y0"/>
<evidence type="ECO:0000313" key="2">
    <source>
        <dbReference type="Proteomes" id="UP000239477"/>
    </source>
</evidence>
<dbReference type="Pfam" id="PF07237">
    <property type="entry name" value="DUF1428"/>
    <property type="match status" value="1"/>
</dbReference>
<reference evidence="1 2" key="1">
    <citation type="submission" date="2017-09" db="EMBL/GenBank/DDBJ databases">
        <title>Genomic, metabolic, and phenotypic characteristics of bacterial isolates from the natural microbiome of the model nematode Caenorhabditis elegans.</title>
        <authorList>
            <person name="Zimmermann J."/>
            <person name="Obeng N."/>
            <person name="Yang W."/>
            <person name="Obeng O."/>
            <person name="Kissoyan K."/>
            <person name="Pees B."/>
            <person name="Dirksen P."/>
            <person name="Hoppner M."/>
            <person name="Franke A."/>
            <person name="Rosenstiel P."/>
            <person name="Leippe M."/>
            <person name="Dierking K."/>
            <person name="Kaleta C."/>
            <person name="Schulenburg H."/>
        </authorList>
    </citation>
    <scope>NUCLEOTIDE SEQUENCE [LARGE SCALE GENOMIC DNA]</scope>
    <source>
        <strain evidence="1 2">MYb73</strain>
    </source>
</reference>
<organism evidence="1 2">
    <name type="scientific">Achromobacter spanius</name>
    <dbReference type="NCBI Taxonomy" id="217203"/>
    <lineage>
        <taxon>Bacteria</taxon>
        <taxon>Pseudomonadati</taxon>
        <taxon>Pseudomonadota</taxon>
        <taxon>Betaproteobacteria</taxon>
        <taxon>Burkholderiales</taxon>
        <taxon>Alcaligenaceae</taxon>
        <taxon>Achromobacter</taxon>
    </lineage>
</organism>
<evidence type="ECO:0000313" key="1">
    <source>
        <dbReference type="EMBL" id="AVJ28845.1"/>
    </source>
</evidence>
<keyword evidence="2" id="KW-1185">Reference proteome</keyword>
<dbReference type="EMBL" id="CP023270">
    <property type="protein sequence ID" value="AVJ28845.1"/>
    <property type="molecule type" value="Genomic_DNA"/>
</dbReference>
<gene>
    <name evidence="1" type="ORF">CLM73_17965</name>
</gene>
<dbReference type="InterPro" id="IPR009874">
    <property type="entry name" value="DUF1428"/>
</dbReference>
<dbReference type="PIRSF" id="PIRSF007028">
    <property type="entry name" value="UCP007028"/>
    <property type="match status" value="1"/>
</dbReference>
<dbReference type="Gene3D" id="3.30.70.100">
    <property type="match status" value="1"/>
</dbReference>
<dbReference type="RefSeq" id="WP_105239596.1">
    <property type="nucleotide sequence ID" value="NZ_CP023270.1"/>
</dbReference>